<sequence>MDEIQPAVKNDATPNGLNLCLYEQGGHVHMATPTPFDVLFPMPIVSCSIHLMIQRIEWYMISALDLLSNTMVLGIHEQQKEAEDDGGKSPWLPVSILRPALCPAFETNDEWLAPTQAQGAKDASWNVCSTCLAPPERDTRLGNGISSTTKTLGASSPVAGGVMD</sequence>
<organism evidence="2 3">
    <name type="scientific">Ensete ventricosum</name>
    <name type="common">Abyssinian banana</name>
    <name type="synonym">Musa ensete</name>
    <dbReference type="NCBI Taxonomy" id="4639"/>
    <lineage>
        <taxon>Eukaryota</taxon>
        <taxon>Viridiplantae</taxon>
        <taxon>Streptophyta</taxon>
        <taxon>Embryophyta</taxon>
        <taxon>Tracheophyta</taxon>
        <taxon>Spermatophyta</taxon>
        <taxon>Magnoliopsida</taxon>
        <taxon>Liliopsida</taxon>
        <taxon>Zingiberales</taxon>
        <taxon>Musaceae</taxon>
        <taxon>Ensete</taxon>
    </lineage>
</organism>
<evidence type="ECO:0000313" key="2">
    <source>
        <dbReference type="EMBL" id="KAJ8460653.1"/>
    </source>
</evidence>
<protein>
    <submittedName>
        <fullName evidence="2">Uncharacterized protein</fullName>
    </submittedName>
</protein>
<name>A0AAV8Q1S3_ENSVE</name>
<comment type="caution">
    <text evidence="2">The sequence shown here is derived from an EMBL/GenBank/DDBJ whole genome shotgun (WGS) entry which is preliminary data.</text>
</comment>
<reference evidence="2 3" key="1">
    <citation type="submission" date="2022-12" db="EMBL/GenBank/DDBJ databases">
        <title>Chromosome-scale assembly of the Ensete ventricosum genome.</title>
        <authorList>
            <person name="Dussert Y."/>
            <person name="Stocks J."/>
            <person name="Wendawek A."/>
            <person name="Woldeyes F."/>
            <person name="Nichols R.A."/>
            <person name="Borrell J.S."/>
        </authorList>
    </citation>
    <scope>NUCLEOTIDE SEQUENCE [LARGE SCALE GENOMIC DNA]</scope>
    <source>
        <strain evidence="3">cv. Maze</strain>
        <tissue evidence="2">Seeds</tissue>
    </source>
</reference>
<accession>A0AAV8Q1S3</accession>
<gene>
    <name evidence="2" type="ORF">OPV22_033579</name>
</gene>
<keyword evidence="3" id="KW-1185">Reference proteome</keyword>
<feature type="compositionally biased region" description="Polar residues" evidence="1">
    <location>
        <begin position="144"/>
        <end position="154"/>
    </location>
</feature>
<dbReference type="EMBL" id="JAQQAF010000009">
    <property type="protein sequence ID" value="KAJ8460653.1"/>
    <property type="molecule type" value="Genomic_DNA"/>
</dbReference>
<feature type="region of interest" description="Disordered" evidence="1">
    <location>
        <begin position="139"/>
        <end position="164"/>
    </location>
</feature>
<evidence type="ECO:0000313" key="3">
    <source>
        <dbReference type="Proteomes" id="UP001222027"/>
    </source>
</evidence>
<dbReference type="Proteomes" id="UP001222027">
    <property type="component" value="Unassembled WGS sequence"/>
</dbReference>
<proteinExistence type="predicted"/>
<dbReference type="AlphaFoldDB" id="A0AAV8Q1S3"/>
<evidence type="ECO:0000256" key="1">
    <source>
        <dbReference type="SAM" id="MobiDB-lite"/>
    </source>
</evidence>